<name>A0A8H5HP86_9AGAR</name>
<organism evidence="2 3">
    <name type="scientific">Tricholomella constricta</name>
    <dbReference type="NCBI Taxonomy" id="117010"/>
    <lineage>
        <taxon>Eukaryota</taxon>
        <taxon>Fungi</taxon>
        <taxon>Dikarya</taxon>
        <taxon>Basidiomycota</taxon>
        <taxon>Agaricomycotina</taxon>
        <taxon>Agaricomycetes</taxon>
        <taxon>Agaricomycetidae</taxon>
        <taxon>Agaricales</taxon>
        <taxon>Tricholomatineae</taxon>
        <taxon>Lyophyllaceae</taxon>
        <taxon>Tricholomella</taxon>
    </lineage>
</organism>
<reference evidence="2 3" key="1">
    <citation type="journal article" date="2020" name="ISME J.">
        <title>Uncovering the hidden diversity of litter-decomposition mechanisms in mushroom-forming fungi.</title>
        <authorList>
            <person name="Floudas D."/>
            <person name="Bentzer J."/>
            <person name="Ahren D."/>
            <person name="Johansson T."/>
            <person name="Persson P."/>
            <person name="Tunlid A."/>
        </authorList>
    </citation>
    <scope>NUCLEOTIDE SEQUENCE [LARGE SCALE GENOMIC DNA]</scope>
    <source>
        <strain evidence="2 3">CBS 661.87</strain>
    </source>
</reference>
<proteinExistence type="predicted"/>
<protein>
    <submittedName>
        <fullName evidence="2">Uncharacterized protein</fullName>
    </submittedName>
</protein>
<accession>A0A8H5HP86</accession>
<dbReference type="EMBL" id="JAACJP010000002">
    <property type="protein sequence ID" value="KAF5386965.1"/>
    <property type="molecule type" value="Genomic_DNA"/>
</dbReference>
<feature type="compositionally biased region" description="Acidic residues" evidence="1">
    <location>
        <begin position="94"/>
        <end position="107"/>
    </location>
</feature>
<feature type="region of interest" description="Disordered" evidence="1">
    <location>
        <begin position="168"/>
        <end position="200"/>
    </location>
</feature>
<comment type="caution">
    <text evidence="2">The sequence shown here is derived from an EMBL/GenBank/DDBJ whole genome shotgun (WGS) entry which is preliminary data.</text>
</comment>
<evidence type="ECO:0000313" key="2">
    <source>
        <dbReference type="EMBL" id="KAF5386965.1"/>
    </source>
</evidence>
<feature type="region of interest" description="Disordered" evidence="1">
    <location>
        <begin position="1"/>
        <end position="69"/>
    </location>
</feature>
<keyword evidence="3" id="KW-1185">Reference proteome</keyword>
<feature type="compositionally biased region" description="Polar residues" evidence="1">
    <location>
        <begin position="50"/>
        <end position="67"/>
    </location>
</feature>
<dbReference type="OrthoDB" id="3200438at2759"/>
<feature type="compositionally biased region" description="Polar residues" evidence="1">
    <location>
        <begin position="109"/>
        <end position="119"/>
    </location>
</feature>
<evidence type="ECO:0000256" key="1">
    <source>
        <dbReference type="SAM" id="MobiDB-lite"/>
    </source>
</evidence>
<feature type="region of interest" description="Disordered" evidence="1">
    <location>
        <begin position="82"/>
        <end position="125"/>
    </location>
</feature>
<evidence type="ECO:0000313" key="3">
    <source>
        <dbReference type="Proteomes" id="UP000565441"/>
    </source>
</evidence>
<dbReference type="AlphaFoldDB" id="A0A8H5HP86"/>
<feature type="compositionally biased region" description="Low complexity" evidence="1">
    <location>
        <begin position="190"/>
        <end position="200"/>
    </location>
</feature>
<dbReference type="Proteomes" id="UP000565441">
    <property type="component" value="Unassembled WGS sequence"/>
</dbReference>
<sequence>MIRMEVDLHSPSFRALRSFSSKRARSPESPPSRPSKRLSLALDHPRFAHTHTSGYATPQSPASSSRFPSEDWVHQADGLTIDSPVITGSGLAEDRDEDINMDPDETNTTDRAQQQQHTQRPVLPPIQTMSFAHAALYRPQQRPQLHQQGALLSAPTPAGPLVTVLPPTPIPPSSTSYLETPHTRPSTPPAQSSGSSAMASFAAGVTSPRKQRFTMGPRADCVKCQMGVKGHSVHY</sequence>
<gene>
    <name evidence="2" type="ORF">D9615_001889</name>
</gene>